<proteinExistence type="predicted"/>
<evidence type="ECO:0000313" key="1">
    <source>
        <dbReference type="EMBL" id="NKI33479.1"/>
    </source>
</evidence>
<dbReference type="RefSeq" id="WP_168553694.1">
    <property type="nucleotide sequence ID" value="NZ_JAAWWL010000003.1"/>
</dbReference>
<gene>
    <name evidence="1" type="ORF">HCU67_16130</name>
</gene>
<evidence type="ECO:0000313" key="2">
    <source>
        <dbReference type="Proteomes" id="UP000718451"/>
    </source>
</evidence>
<name>A0ABX1GV51_9FLAO</name>
<sequence>MKKIILLTFLLQYGFGISQTEFPFYEQIALDFYRSKLVDSFPTKKKIKVYPYLHDFQANYFVFINPSCLGINWKNNAQFEPLKEYVESQIRIDSERFELDFSNLDKKKFKVKKRGEGNYPRLHITAPHKEIRGSERIFVNIYETHQYLYVTYHLEFDRYGQILDWCRTYDEVVLIR</sequence>
<organism evidence="1 2">
    <name type="scientific">Croceivirga thetidis</name>
    <dbReference type="NCBI Taxonomy" id="2721623"/>
    <lineage>
        <taxon>Bacteria</taxon>
        <taxon>Pseudomonadati</taxon>
        <taxon>Bacteroidota</taxon>
        <taxon>Flavobacteriia</taxon>
        <taxon>Flavobacteriales</taxon>
        <taxon>Flavobacteriaceae</taxon>
        <taxon>Croceivirga</taxon>
    </lineage>
</organism>
<dbReference type="EMBL" id="JAAWWL010000003">
    <property type="protein sequence ID" value="NKI33479.1"/>
    <property type="molecule type" value="Genomic_DNA"/>
</dbReference>
<protein>
    <submittedName>
        <fullName evidence="1">Uncharacterized protein</fullName>
    </submittedName>
</protein>
<keyword evidence="2" id="KW-1185">Reference proteome</keyword>
<reference evidence="1 2" key="1">
    <citation type="submission" date="2020-04" db="EMBL/GenBank/DDBJ databases">
        <authorList>
            <person name="Yoon J."/>
        </authorList>
    </citation>
    <scope>NUCLEOTIDE SEQUENCE [LARGE SCALE GENOMIC DNA]</scope>
    <source>
        <strain evidence="1 2">DJ-13</strain>
    </source>
</reference>
<accession>A0ABX1GV51</accession>
<comment type="caution">
    <text evidence="1">The sequence shown here is derived from an EMBL/GenBank/DDBJ whole genome shotgun (WGS) entry which is preliminary data.</text>
</comment>
<dbReference type="Proteomes" id="UP000718451">
    <property type="component" value="Unassembled WGS sequence"/>
</dbReference>